<comment type="catalytic activity">
    <reaction evidence="1">
        <text>Hydrolyzes the link between N-acetylmuramoyl residues and L-amino acid residues in certain cell-wall glycopeptides.</text>
        <dbReference type="EC" id="3.5.1.28"/>
    </reaction>
</comment>
<proteinExistence type="predicted"/>
<organism evidence="6 7">
    <name type="scientific">Paracoccus tibetensis</name>
    <dbReference type="NCBI Taxonomy" id="336292"/>
    <lineage>
        <taxon>Bacteria</taxon>
        <taxon>Pseudomonadati</taxon>
        <taxon>Pseudomonadota</taxon>
        <taxon>Alphaproteobacteria</taxon>
        <taxon>Rhodobacterales</taxon>
        <taxon>Paracoccaceae</taxon>
        <taxon>Paracoccus</taxon>
    </lineage>
</organism>
<evidence type="ECO:0000256" key="2">
    <source>
        <dbReference type="ARBA" id="ARBA00011901"/>
    </source>
</evidence>
<dbReference type="GO" id="GO:0030288">
    <property type="term" value="C:outer membrane-bounded periplasmic space"/>
    <property type="evidence" value="ECO:0007669"/>
    <property type="project" value="TreeGrafter"/>
</dbReference>
<dbReference type="GO" id="GO:0008745">
    <property type="term" value="F:N-acetylmuramoyl-L-alanine amidase activity"/>
    <property type="evidence" value="ECO:0007669"/>
    <property type="project" value="UniProtKB-EC"/>
</dbReference>
<evidence type="ECO:0000313" key="7">
    <source>
        <dbReference type="Proteomes" id="UP000199502"/>
    </source>
</evidence>
<feature type="signal peptide" evidence="4">
    <location>
        <begin position="1"/>
        <end position="18"/>
    </location>
</feature>
<dbReference type="InterPro" id="IPR002508">
    <property type="entry name" value="MurNAc-LAA_cat"/>
</dbReference>
<dbReference type="OrthoDB" id="9806267at2"/>
<dbReference type="RefSeq" id="WP_090743184.1">
    <property type="nucleotide sequence ID" value="NZ_FMVT01000006.1"/>
</dbReference>
<dbReference type="EC" id="3.5.1.28" evidence="2"/>
<dbReference type="PANTHER" id="PTHR30404:SF0">
    <property type="entry name" value="N-ACETYLMURAMOYL-L-ALANINE AMIDASE AMIC"/>
    <property type="match status" value="1"/>
</dbReference>
<evidence type="ECO:0000313" key="6">
    <source>
        <dbReference type="EMBL" id="SCY57706.1"/>
    </source>
</evidence>
<dbReference type="Gene3D" id="3.40.630.40">
    <property type="entry name" value="Zn-dependent exopeptidases"/>
    <property type="match status" value="1"/>
</dbReference>
<dbReference type="GO" id="GO:0009253">
    <property type="term" value="P:peptidoglycan catabolic process"/>
    <property type="evidence" value="ECO:0007669"/>
    <property type="project" value="InterPro"/>
</dbReference>
<dbReference type="Proteomes" id="UP000199502">
    <property type="component" value="Unassembled WGS sequence"/>
</dbReference>
<dbReference type="EMBL" id="FMVT01000006">
    <property type="protein sequence ID" value="SCY57706.1"/>
    <property type="molecule type" value="Genomic_DNA"/>
</dbReference>
<dbReference type="STRING" id="336292.SAMN05660710_01936"/>
<feature type="chain" id="PRO_5011752145" description="N-acetylmuramoyl-L-alanine amidase" evidence="4">
    <location>
        <begin position="19"/>
        <end position="406"/>
    </location>
</feature>
<sequence>MRLWALILSLLLALPFVAAPGAAVGEPARLDLGASALTVAGRNWFGPEPLDLRLTLDRPVPYRVFLVGEPARLVVDLEGVDLTGQTPDQLFGHDLAPAVRWGSHQEGWSRIVVELPGFYRIEGAGQATGASQPVIRLTLSPVREAEFAPRPSATAALRDLPDPADLPPPPARAEGLTVMLDPGHGGFDPGAQAGGETEANLVLTFALELRAALQARGVTVAMTREKDVFVGLETRMTAAREAGADLLLSLHADALPQGQAAGATVYIWNPTANDRAAAQLALRHQRHDLVGQVDLSGEDDALAAVMMDFARTDTQPRSDAFARLLTSRMALRGIGLHGRPVQGAAFAVLKSPDIPSALLELGFISDPQDLANLTDPLWRARMVEAVAEAITGWWRDEGARAGLLRR</sequence>
<dbReference type="AlphaFoldDB" id="A0A1G5H1R1"/>
<keyword evidence="4" id="KW-0732">Signal</keyword>
<evidence type="ECO:0000256" key="3">
    <source>
        <dbReference type="ARBA" id="ARBA00022801"/>
    </source>
</evidence>
<dbReference type="Gene3D" id="2.60.40.3500">
    <property type="match status" value="1"/>
</dbReference>
<name>A0A1G5H1R1_9RHOB</name>
<keyword evidence="7" id="KW-1185">Reference proteome</keyword>
<dbReference type="Pfam" id="PF01520">
    <property type="entry name" value="Amidase_3"/>
    <property type="match status" value="1"/>
</dbReference>
<keyword evidence="3" id="KW-0378">Hydrolase</keyword>
<evidence type="ECO:0000256" key="4">
    <source>
        <dbReference type="SAM" id="SignalP"/>
    </source>
</evidence>
<reference evidence="6 7" key="1">
    <citation type="submission" date="2016-10" db="EMBL/GenBank/DDBJ databases">
        <authorList>
            <person name="de Groot N.N."/>
        </authorList>
    </citation>
    <scope>NUCLEOTIDE SEQUENCE [LARGE SCALE GENOMIC DNA]</scope>
    <source>
        <strain evidence="6 7">CGMCC 1.8925</strain>
    </source>
</reference>
<dbReference type="InterPro" id="IPR050695">
    <property type="entry name" value="N-acetylmuramoyl_amidase_3"/>
</dbReference>
<gene>
    <name evidence="6" type="ORF">SAMN05660710_01936</name>
</gene>
<feature type="domain" description="MurNAc-LAA" evidence="5">
    <location>
        <begin position="236"/>
        <end position="391"/>
    </location>
</feature>
<evidence type="ECO:0000259" key="5">
    <source>
        <dbReference type="SMART" id="SM00646"/>
    </source>
</evidence>
<evidence type="ECO:0000256" key="1">
    <source>
        <dbReference type="ARBA" id="ARBA00001561"/>
    </source>
</evidence>
<accession>A0A1G5H1R1</accession>
<dbReference type="SUPFAM" id="SSF53187">
    <property type="entry name" value="Zn-dependent exopeptidases"/>
    <property type="match status" value="1"/>
</dbReference>
<dbReference type="CDD" id="cd02696">
    <property type="entry name" value="MurNAc-LAA"/>
    <property type="match status" value="1"/>
</dbReference>
<dbReference type="SMART" id="SM00646">
    <property type="entry name" value="Ami_3"/>
    <property type="match status" value="1"/>
</dbReference>
<protein>
    <recommendedName>
        <fullName evidence="2">N-acetylmuramoyl-L-alanine amidase</fullName>
        <ecNumber evidence="2">3.5.1.28</ecNumber>
    </recommendedName>
</protein>
<dbReference type="PANTHER" id="PTHR30404">
    <property type="entry name" value="N-ACETYLMURAMOYL-L-ALANINE AMIDASE"/>
    <property type="match status" value="1"/>
</dbReference>